<feature type="transmembrane region" description="Helical" evidence="1">
    <location>
        <begin position="227"/>
        <end position="252"/>
    </location>
</feature>
<evidence type="ECO:0000256" key="1">
    <source>
        <dbReference type="SAM" id="Phobius"/>
    </source>
</evidence>
<proteinExistence type="predicted"/>
<dbReference type="RefSeq" id="WP_055257512.1">
    <property type="nucleotide sequence ID" value="NZ_CYXT01000001.1"/>
</dbReference>
<dbReference type="SMART" id="SM00240">
    <property type="entry name" value="FHA"/>
    <property type="match status" value="1"/>
</dbReference>
<name>A0A173QVU4_ANAHA</name>
<dbReference type="EMBL" id="CYXT01000001">
    <property type="protein sequence ID" value="CUM69636.1"/>
    <property type="molecule type" value="Genomic_DNA"/>
</dbReference>
<reference evidence="3 4" key="1">
    <citation type="submission" date="2015-09" db="EMBL/GenBank/DDBJ databases">
        <authorList>
            <consortium name="Pathogen Informatics"/>
        </authorList>
    </citation>
    <scope>NUCLEOTIDE SEQUENCE [LARGE SCALE GENOMIC DNA]</scope>
    <source>
        <strain evidence="3 4">2789STDY5608868</strain>
    </source>
</reference>
<dbReference type="InterPro" id="IPR045962">
    <property type="entry name" value="DUF6382"/>
</dbReference>
<accession>A0A173QVU4</accession>
<dbReference type="SUPFAM" id="SSF49879">
    <property type="entry name" value="SMAD/FHA domain"/>
    <property type="match status" value="1"/>
</dbReference>
<dbReference type="Pfam" id="PF19909">
    <property type="entry name" value="DUF6382"/>
    <property type="match status" value="1"/>
</dbReference>
<keyword evidence="1" id="KW-0812">Transmembrane</keyword>
<sequence length="428" mass="50362">MHLKEQWIREGFSSYYVVKKEQKLTYEKNILYNHTLPCLLPCEFRIEDGEEYYYYETGIYTKLKDRISMLEPKLFFAYLLEVFEQVASYLLELDHLKLDLESMFLDKENRPVLCYLPEYEKKIDEQLRDFIEECIEYISGDDKKRVRFYYEFHSFLIKEKPNMEQMKDYLEVRSEKMNGEILREKIKNEESKSAQNMQENLSDLIRDEKDSPEKDEIKIYEKTPKRILILIGKIISVVGCFCSILGIVYFVLKIFEYGFYYLFLIGSLVSIAGLGVSVYGCYKLWKKNKNPEIFVDSWRKTENAAELLDEKTILLEDEDDRTVLLLEEPSGRLVSKNPEQEEIVLNDDGFVIGSSAQGTDYQLEGIGISRRHIRFYKEDGNVCCEDLDSTNGIKINGVKLNGKKNKKAVLKEGDCIKIGLEEFYFKQD</sequence>
<keyword evidence="1" id="KW-1133">Transmembrane helix</keyword>
<feature type="domain" description="FHA" evidence="2">
    <location>
        <begin position="350"/>
        <end position="400"/>
    </location>
</feature>
<dbReference type="Pfam" id="PF00498">
    <property type="entry name" value="FHA"/>
    <property type="match status" value="1"/>
</dbReference>
<evidence type="ECO:0000259" key="2">
    <source>
        <dbReference type="PROSITE" id="PS50006"/>
    </source>
</evidence>
<dbReference type="Gene3D" id="2.60.200.20">
    <property type="match status" value="1"/>
</dbReference>
<keyword evidence="1" id="KW-0472">Membrane</keyword>
<dbReference type="PROSITE" id="PS50006">
    <property type="entry name" value="FHA_DOMAIN"/>
    <property type="match status" value="1"/>
</dbReference>
<protein>
    <submittedName>
        <fullName evidence="3">FHA domain</fullName>
    </submittedName>
</protein>
<feature type="transmembrane region" description="Helical" evidence="1">
    <location>
        <begin position="258"/>
        <end position="282"/>
    </location>
</feature>
<dbReference type="AlphaFoldDB" id="A0A173QVU4"/>
<evidence type="ECO:0000313" key="3">
    <source>
        <dbReference type="EMBL" id="CUM69636.1"/>
    </source>
</evidence>
<dbReference type="InterPro" id="IPR008984">
    <property type="entry name" value="SMAD_FHA_dom_sf"/>
</dbReference>
<dbReference type="InterPro" id="IPR000253">
    <property type="entry name" value="FHA_dom"/>
</dbReference>
<dbReference type="Proteomes" id="UP000095598">
    <property type="component" value="Unassembled WGS sequence"/>
</dbReference>
<organism evidence="3 4">
    <name type="scientific">Anaerostipes hadrus</name>
    <dbReference type="NCBI Taxonomy" id="649756"/>
    <lineage>
        <taxon>Bacteria</taxon>
        <taxon>Bacillati</taxon>
        <taxon>Bacillota</taxon>
        <taxon>Clostridia</taxon>
        <taxon>Lachnospirales</taxon>
        <taxon>Lachnospiraceae</taxon>
        <taxon>Anaerostipes</taxon>
    </lineage>
</organism>
<evidence type="ECO:0000313" key="4">
    <source>
        <dbReference type="Proteomes" id="UP000095598"/>
    </source>
</evidence>
<gene>
    <name evidence="3" type="ORF">ERS852425_00069</name>
</gene>
<dbReference type="CDD" id="cd00060">
    <property type="entry name" value="FHA"/>
    <property type="match status" value="1"/>
</dbReference>